<gene>
    <name evidence="1" type="ORF">HCEG_02373</name>
</gene>
<dbReference type="EMBL" id="DS990637">
    <property type="protein sequence ID" value="EGC43158.1"/>
    <property type="molecule type" value="Genomic_DNA"/>
</dbReference>
<dbReference type="HOGENOM" id="CLU_563784_0_0_1"/>
<reference evidence="2" key="1">
    <citation type="submission" date="2008-07" db="EMBL/GenBank/DDBJ databases">
        <title>Annotation of Ajellomyces capsulatus strain H88.</title>
        <authorList>
            <person name="Champion M."/>
            <person name="Cuomo C."/>
            <person name="Ma L.-J."/>
            <person name="Henn M.R."/>
            <person name="Sil A."/>
            <person name="Goldman B."/>
            <person name="Young S.K."/>
            <person name="Kodira C.D."/>
            <person name="Zeng Q."/>
            <person name="Koehrsen M."/>
            <person name="Alvarado L."/>
            <person name="Berlin A."/>
            <person name="Borenstein D."/>
            <person name="Chen Z."/>
            <person name="Engels R."/>
            <person name="Freedman E."/>
            <person name="Gellesch M."/>
            <person name="Goldberg J."/>
            <person name="Griggs A."/>
            <person name="Gujja S."/>
            <person name="Heiman D."/>
            <person name="Hepburn T."/>
            <person name="Howarth C."/>
            <person name="Jen D."/>
            <person name="Larson L."/>
            <person name="Lewis B."/>
            <person name="Mehta T."/>
            <person name="Park D."/>
            <person name="Pearson M."/>
            <person name="Roberts A."/>
            <person name="Saif S."/>
            <person name="Shea T."/>
            <person name="Shenoy N."/>
            <person name="Sisk P."/>
            <person name="Stolte C."/>
            <person name="Sykes S."/>
            <person name="Walk T."/>
            <person name="White J."/>
            <person name="Yandava C."/>
            <person name="Klein B."/>
            <person name="McEwen J.G."/>
            <person name="Puccia R."/>
            <person name="Goldman G.H."/>
            <person name="Felipe M.S."/>
            <person name="Nino-Vega G."/>
            <person name="San-Blas G."/>
            <person name="Taylor J."/>
            <person name="Mendoza L."/>
            <person name="Galagan J."/>
            <person name="Nusbaum C."/>
            <person name="Birren B."/>
        </authorList>
    </citation>
    <scope>NUCLEOTIDE SEQUENCE [LARGE SCALE GENOMIC DNA]</scope>
    <source>
        <strain evidence="2">H88</strain>
    </source>
</reference>
<protein>
    <submittedName>
        <fullName evidence="1">Predicted protein</fullName>
    </submittedName>
</protein>
<dbReference type="Proteomes" id="UP000008142">
    <property type="component" value="Unassembled WGS sequence"/>
</dbReference>
<organism evidence="2">
    <name type="scientific">Ajellomyces capsulatus (strain H88)</name>
    <name type="common">Darling's disease fungus</name>
    <name type="synonym">Histoplasma capsulatum</name>
    <dbReference type="NCBI Taxonomy" id="544711"/>
    <lineage>
        <taxon>Eukaryota</taxon>
        <taxon>Fungi</taxon>
        <taxon>Dikarya</taxon>
        <taxon>Ascomycota</taxon>
        <taxon>Pezizomycotina</taxon>
        <taxon>Eurotiomycetes</taxon>
        <taxon>Eurotiomycetidae</taxon>
        <taxon>Onygenales</taxon>
        <taxon>Ajellomycetaceae</taxon>
        <taxon>Histoplasma</taxon>
    </lineage>
</organism>
<dbReference type="OrthoDB" id="10559779at2759"/>
<dbReference type="AlphaFoldDB" id="F0UC05"/>
<dbReference type="VEuPathDB" id="FungiDB:I7I53_09669"/>
<proteinExistence type="predicted"/>
<evidence type="ECO:0000313" key="2">
    <source>
        <dbReference type="Proteomes" id="UP000008142"/>
    </source>
</evidence>
<sequence>MFLYSIIAPWQSTIIEVPQPKTPLPPSLFYRAVWRFQDHAEMNLTPRFPGAKSRDGSANRTQATPIHYYFGFWPNRAVVPAIFILNQRSATVYPDLALQHFLVSMVIFQEARTPSDACFDAFNQTQGFGPLGSVSNSLIILCGPNSSPLCKQEFGFQTAEFRPTARRWFELNNLRSGLNTSRDLESFLILAKDLHSNLVAGSGNLYGLTTPSMLGPPCHCCQRFVDSGESVVYAMLQCYVFTPVHYDDIAEIPEVSLLPPRKVSWRRDSTVIFATGAAACLLPFPILPGSFINYLMIDKVVPAFWVGIIGLYIRIDDLHIFHLCYDTRDAALEKSPSLSRLEHTTGARCRQSLQNEGSCWSYRFAPYFTLLPKNKGRIHLPARKMQQDPTCRLLAHPSISHTRCRLAVPALTSSPFVPHRFSMVASDWEPPSRFWPARPGETWPPTQLQDDWSPVAAHAASRQLHSKCGVWLSGFSWKVGAWDR</sequence>
<accession>F0UC05</accession>
<evidence type="ECO:0000313" key="1">
    <source>
        <dbReference type="EMBL" id="EGC43158.1"/>
    </source>
</evidence>
<name>F0UC05_AJEC8</name>